<gene>
    <name evidence="1" type="ORF">BaRGS_00029193</name>
</gene>
<reference evidence="1 2" key="1">
    <citation type="journal article" date="2023" name="Sci. Data">
        <title>Genome assembly of the Korean intertidal mud-creeper Batillaria attramentaria.</title>
        <authorList>
            <person name="Patra A.K."/>
            <person name="Ho P.T."/>
            <person name="Jun S."/>
            <person name="Lee S.J."/>
            <person name="Kim Y."/>
            <person name="Won Y.J."/>
        </authorList>
    </citation>
    <scope>NUCLEOTIDE SEQUENCE [LARGE SCALE GENOMIC DNA]</scope>
    <source>
        <strain evidence="1">Wonlab-2016</strain>
    </source>
</reference>
<dbReference type="AlphaFoldDB" id="A0ABD0JWX6"/>
<dbReference type="EMBL" id="JACVVK020000300">
    <property type="protein sequence ID" value="KAK7479556.1"/>
    <property type="molecule type" value="Genomic_DNA"/>
</dbReference>
<proteinExistence type="predicted"/>
<dbReference type="Proteomes" id="UP001519460">
    <property type="component" value="Unassembled WGS sequence"/>
</dbReference>
<keyword evidence="2" id="KW-1185">Reference proteome</keyword>
<comment type="caution">
    <text evidence="1">The sequence shown here is derived from an EMBL/GenBank/DDBJ whole genome shotgun (WGS) entry which is preliminary data.</text>
</comment>
<evidence type="ECO:0000313" key="1">
    <source>
        <dbReference type="EMBL" id="KAK7479556.1"/>
    </source>
</evidence>
<protein>
    <submittedName>
        <fullName evidence="1">Uncharacterized protein</fullName>
    </submittedName>
</protein>
<organism evidence="1 2">
    <name type="scientific">Batillaria attramentaria</name>
    <dbReference type="NCBI Taxonomy" id="370345"/>
    <lineage>
        <taxon>Eukaryota</taxon>
        <taxon>Metazoa</taxon>
        <taxon>Spiralia</taxon>
        <taxon>Lophotrochozoa</taxon>
        <taxon>Mollusca</taxon>
        <taxon>Gastropoda</taxon>
        <taxon>Caenogastropoda</taxon>
        <taxon>Sorbeoconcha</taxon>
        <taxon>Cerithioidea</taxon>
        <taxon>Batillariidae</taxon>
        <taxon>Batillaria</taxon>
    </lineage>
</organism>
<evidence type="ECO:0000313" key="2">
    <source>
        <dbReference type="Proteomes" id="UP001519460"/>
    </source>
</evidence>
<name>A0ABD0JWX6_9CAEN</name>
<sequence length="125" mass="12932">MLTGSADRLVTSTVDLHPVARVTTDIVLGMGAAFAGKCDDADSCKQAIVICVDAHSMIGQSSEVDVVSHADSVNEHTTATDNGASKHTLTYSHAGVDQCLDSVSGSGMSMNKQVNVCQGVDDFSD</sequence>
<accession>A0ABD0JWX6</accession>